<proteinExistence type="predicted"/>
<gene>
    <name evidence="1" type="ORF">SAMN06295981_0596</name>
</gene>
<dbReference type="EMBL" id="FXAR01000001">
    <property type="protein sequence ID" value="SMG11549.1"/>
    <property type="molecule type" value="Genomic_DNA"/>
</dbReference>
<name>A0A1X7IA42_9CORY</name>
<organism evidence="1 2">
    <name type="scientific">Corynebacterium pollutisoli</name>
    <dbReference type="NCBI Taxonomy" id="1610489"/>
    <lineage>
        <taxon>Bacteria</taxon>
        <taxon>Bacillati</taxon>
        <taxon>Actinomycetota</taxon>
        <taxon>Actinomycetes</taxon>
        <taxon>Mycobacteriales</taxon>
        <taxon>Corynebacteriaceae</taxon>
        <taxon>Corynebacterium</taxon>
    </lineage>
</organism>
<sequence>MAGLYYRGMRLTEFHQLIEDEFGRAKGRHLVHSHVLASQGVTVGELVDAGADLREVWLEICRDFDVPEGRRLGLDTPERWR</sequence>
<evidence type="ECO:0008006" key="3">
    <source>
        <dbReference type="Google" id="ProtNLM"/>
    </source>
</evidence>
<reference evidence="2" key="1">
    <citation type="submission" date="2017-04" db="EMBL/GenBank/DDBJ databases">
        <authorList>
            <person name="Varghese N."/>
            <person name="Submissions S."/>
        </authorList>
    </citation>
    <scope>NUCLEOTIDE SEQUENCE [LARGE SCALE GENOMIC DNA]</scope>
    <source>
        <strain evidence="2">VDS</strain>
    </source>
</reference>
<protein>
    <recommendedName>
        <fullName evidence="3">DUF3046 domain-containing protein</fullName>
    </recommendedName>
</protein>
<dbReference type="STRING" id="1610489.SAMN06295981_0596"/>
<dbReference type="Pfam" id="PF11248">
    <property type="entry name" value="DUF3046"/>
    <property type="match status" value="1"/>
</dbReference>
<evidence type="ECO:0000313" key="2">
    <source>
        <dbReference type="Proteomes" id="UP000193309"/>
    </source>
</evidence>
<dbReference type="Proteomes" id="UP000193309">
    <property type="component" value="Unassembled WGS sequence"/>
</dbReference>
<keyword evidence="2" id="KW-1185">Reference proteome</keyword>
<dbReference type="InterPro" id="IPR021408">
    <property type="entry name" value="DUF3046"/>
</dbReference>
<dbReference type="AlphaFoldDB" id="A0A1X7IA42"/>
<accession>A0A1X7IA42</accession>
<evidence type="ECO:0000313" key="1">
    <source>
        <dbReference type="EMBL" id="SMG11549.1"/>
    </source>
</evidence>